<organism evidence="1">
    <name type="scientific">Arundo donax</name>
    <name type="common">Giant reed</name>
    <name type="synonym">Donax arundinaceus</name>
    <dbReference type="NCBI Taxonomy" id="35708"/>
    <lineage>
        <taxon>Eukaryota</taxon>
        <taxon>Viridiplantae</taxon>
        <taxon>Streptophyta</taxon>
        <taxon>Embryophyta</taxon>
        <taxon>Tracheophyta</taxon>
        <taxon>Spermatophyta</taxon>
        <taxon>Magnoliopsida</taxon>
        <taxon>Liliopsida</taxon>
        <taxon>Poales</taxon>
        <taxon>Poaceae</taxon>
        <taxon>PACMAD clade</taxon>
        <taxon>Arundinoideae</taxon>
        <taxon>Arundineae</taxon>
        <taxon>Arundo</taxon>
    </lineage>
</organism>
<dbReference type="AlphaFoldDB" id="A0A0A9GGM0"/>
<sequence length="99" mass="11431">MVFPHLSSLEVELSQYCLTICPVGHLEKKGYRKRTYQNFVSRPLGDTCPSYLLPFLLNMEGVELPWHCWYKNCRMHCLRWNVSLLCSVSLAGLVLEAPV</sequence>
<reference evidence="1" key="1">
    <citation type="submission" date="2014-09" db="EMBL/GenBank/DDBJ databases">
        <authorList>
            <person name="Magalhaes I.L.F."/>
            <person name="Oliveira U."/>
            <person name="Santos F.R."/>
            <person name="Vidigal T.H.D.A."/>
            <person name="Brescovit A.D."/>
            <person name="Santos A.J."/>
        </authorList>
    </citation>
    <scope>NUCLEOTIDE SEQUENCE</scope>
    <source>
        <tissue evidence="1">Shoot tissue taken approximately 20 cm above the soil surface</tissue>
    </source>
</reference>
<reference evidence="1" key="2">
    <citation type="journal article" date="2015" name="Data Brief">
        <title>Shoot transcriptome of the giant reed, Arundo donax.</title>
        <authorList>
            <person name="Barrero R.A."/>
            <person name="Guerrero F.D."/>
            <person name="Moolhuijzen P."/>
            <person name="Goolsby J.A."/>
            <person name="Tidwell J."/>
            <person name="Bellgard S.E."/>
            <person name="Bellgard M.I."/>
        </authorList>
    </citation>
    <scope>NUCLEOTIDE SEQUENCE</scope>
    <source>
        <tissue evidence="1">Shoot tissue taken approximately 20 cm above the soil surface</tissue>
    </source>
</reference>
<evidence type="ECO:0000313" key="1">
    <source>
        <dbReference type="EMBL" id="JAE21701.1"/>
    </source>
</evidence>
<dbReference type="EMBL" id="GBRH01176195">
    <property type="protein sequence ID" value="JAE21701.1"/>
    <property type="molecule type" value="Transcribed_RNA"/>
</dbReference>
<proteinExistence type="predicted"/>
<accession>A0A0A9GGM0</accession>
<protein>
    <submittedName>
        <fullName evidence="1">Similar to KAK (KAKTUS)</fullName>
    </submittedName>
</protein>
<name>A0A0A9GGM0_ARUDO</name>